<organism evidence="2">
    <name type="scientific">Brugia timori</name>
    <dbReference type="NCBI Taxonomy" id="42155"/>
    <lineage>
        <taxon>Eukaryota</taxon>
        <taxon>Metazoa</taxon>
        <taxon>Ecdysozoa</taxon>
        <taxon>Nematoda</taxon>
        <taxon>Chromadorea</taxon>
        <taxon>Rhabditida</taxon>
        <taxon>Spirurina</taxon>
        <taxon>Spiruromorpha</taxon>
        <taxon>Filarioidea</taxon>
        <taxon>Onchocercidae</taxon>
        <taxon>Brugia</taxon>
    </lineage>
</organism>
<proteinExistence type="predicted"/>
<name>A0A0R3R5V0_9BILA</name>
<protein>
    <submittedName>
        <fullName evidence="2">Ovule protein</fullName>
    </submittedName>
</protein>
<feature type="transmembrane region" description="Helical" evidence="1">
    <location>
        <begin position="24"/>
        <end position="52"/>
    </location>
</feature>
<dbReference type="WBParaSite" id="BTMF_0001539401-mRNA-1">
    <property type="protein sequence ID" value="BTMF_0001539401-mRNA-1"/>
    <property type="gene ID" value="BTMF_0001539401"/>
</dbReference>
<keyword evidence="1" id="KW-1133">Transmembrane helix</keyword>
<dbReference type="AlphaFoldDB" id="A0A0R3R5V0"/>
<accession>A0A0R3R5V0</accession>
<reference evidence="2" key="1">
    <citation type="submission" date="2017-02" db="UniProtKB">
        <authorList>
            <consortium name="WormBaseParasite"/>
        </authorList>
    </citation>
    <scope>IDENTIFICATION</scope>
</reference>
<keyword evidence="1" id="KW-0472">Membrane</keyword>
<sequence>LFILITLSTTIHISFAILRIFKSFPFWCVPFLVISFPLLRCHSLISGILAYIPLF</sequence>
<evidence type="ECO:0000256" key="1">
    <source>
        <dbReference type="SAM" id="Phobius"/>
    </source>
</evidence>
<keyword evidence="1" id="KW-0812">Transmembrane</keyword>
<evidence type="ECO:0000313" key="2">
    <source>
        <dbReference type="WBParaSite" id="BTMF_0001539401-mRNA-1"/>
    </source>
</evidence>